<feature type="transmembrane region" description="Helical" evidence="1">
    <location>
        <begin position="24"/>
        <end position="42"/>
    </location>
</feature>
<proteinExistence type="predicted"/>
<keyword evidence="1" id="KW-0472">Membrane</keyword>
<feature type="transmembrane region" description="Helical" evidence="1">
    <location>
        <begin position="86"/>
        <end position="103"/>
    </location>
</feature>
<organism evidence="2 3">
    <name type="scientific">Leptospirillum ferrodiazotrophum</name>
    <dbReference type="NCBI Taxonomy" id="412449"/>
    <lineage>
        <taxon>Bacteria</taxon>
        <taxon>Pseudomonadati</taxon>
        <taxon>Nitrospirota</taxon>
        <taxon>Nitrospiria</taxon>
        <taxon>Nitrospirales</taxon>
        <taxon>Nitrospiraceae</taxon>
        <taxon>Leptospirillum</taxon>
    </lineage>
</organism>
<evidence type="ECO:0000313" key="3">
    <source>
        <dbReference type="Proteomes" id="UP000009374"/>
    </source>
</evidence>
<dbReference type="Proteomes" id="UP000009374">
    <property type="component" value="Unassembled WGS sequence"/>
</dbReference>
<dbReference type="EMBL" id="GG693852">
    <property type="protein sequence ID" value="EES53874.1"/>
    <property type="molecule type" value="Genomic_DNA"/>
</dbReference>
<keyword evidence="1" id="KW-1133">Transmembrane helix</keyword>
<name>C6HTU6_9BACT</name>
<protein>
    <submittedName>
        <fullName evidence="2">Uncharacterized protein</fullName>
    </submittedName>
</protein>
<keyword evidence="3" id="KW-1185">Reference proteome</keyword>
<reference evidence="2 3" key="1">
    <citation type="journal article" date="2009" name="Appl. Environ. Microbiol.">
        <title>Community genomic and proteomic analyses of chemoautotrophic iron-oxidizing "Leptospirillum rubarum" (Group II) and "Leptospirillum ferrodiazotrophum" (Group III) bacteria in acid mine drainage biofilms.</title>
        <authorList>
            <person name="Goltsman D.S."/>
            <person name="Denef V.J."/>
            <person name="Singer S.W."/>
            <person name="VerBerkmoes N.C."/>
            <person name="Lefsrud M."/>
            <person name="Mueller R.S."/>
            <person name="Dick G.J."/>
            <person name="Sun C.L."/>
            <person name="Wheeler K.E."/>
            <person name="Zemla A."/>
            <person name="Baker B.J."/>
            <person name="Hauser L."/>
            <person name="Land M."/>
            <person name="Shah M.B."/>
            <person name="Thelen M.P."/>
            <person name="Hettich R.L."/>
            <person name="Banfield J.F."/>
        </authorList>
    </citation>
    <scope>NUCLEOTIDE SEQUENCE [LARGE SCALE GENOMIC DNA]</scope>
</reference>
<keyword evidence="1" id="KW-0812">Transmembrane</keyword>
<sequence length="109" mass="12606">MVESPWVNLLVFFPIMEKSRMKSLLLALGLFILWALWNPTLWPSHPLPSWNALDSCIPEWKSTGIGTIFLPLTEEQRMCATSIYPFSRWLSVLSAALVLRMYIVHRRSS</sequence>
<dbReference type="AlphaFoldDB" id="C6HTU6"/>
<evidence type="ECO:0000313" key="2">
    <source>
        <dbReference type="EMBL" id="EES53874.1"/>
    </source>
</evidence>
<gene>
    <name evidence="2" type="ORF">UBAL3_44810012</name>
</gene>
<accession>C6HTU6</accession>
<evidence type="ECO:0000256" key="1">
    <source>
        <dbReference type="SAM" id="Phobius"/>
    </source>
</evidence>